<evidence type="ECO:0000256" key="2">
    <source>
        <dbReference type="ARBA" id="ARBA00035880"/>
    </source>
</evidence>
<evidence type="ECO:0000313" key="10">
    <source>
        <dbReference type="EMBL" id="OZI63735.1"/>
    </source>
</evidence>
<protein>
    <recommendedName>
        <fullName evidence="6">Medium/long-chain acyl-CoA thioesterase YigI</fullName>
        <ecNumber evidence="5">3.1.2.20</ecNumber>
    </recommendedName>
</protein>
<dbReference type="Proteomes" id="UP000216354">
    <property type="component" value="Unassembled WGS sequence"/>
</dbReference>
<dbReference type="Proteomes" id="UP000217005">
    <property type="component" value="Unassembled WGS sequence"/>
</dbReference>
<evidence type="ECO:0000256" key="6">
    <source>
        <dbReference type="ARBA" id="ARBA00040062"/>
    </source>
</evidence>
<dbReference type="InterPro" id="IPR006683">
    <property type="entry name" value="Thioestr_dom"/>
</dbReference>
<dbReference type="PANTHER" id="PTHR43240:SF20">
    <property type="entry name" value="MEDIUM_LONG-CHAIN ACYL-COA THIOESTERASE YIGI"/>
    <property type="match status" value="1"/>
</dbReference>
<evidence type="ECO:0000256" key="1">
    <source>
        <dbReference type="ARBA" id="ARBA00022801"/>
    </source>
</evidence>
<comment type="caution">
    <text evidence="9">The sequence shown here is derived from an EMBL/GenBank/DDBJ whole genome shotgun (WGS) entry which is preliminary data.</text>
</comment>
<comment type="similarity">
    <text evidence="4">Belongs to the YigI thioesterase family.</text>
</comment>
<keyword evidence="11" id="KW-1185">Reference proteome</keyword>
<dbReference type="Gene3D" id="3.10.129.10">
    <property type="entry name" value="Hotdog Thioesterase"/>
    <property type="match status" value="1"/>
</dbReference>
<dbReference type="PANTHER" id="PTHR43240">
    <property type="entry name" value="1,4-DIHYDROXY-2-NAPHTHOYL-COA THIOESTERASE 1"/>
    <property type="match status" value="1"/>
</dbReference>
<evidence type="ECO:0000256" key="5">
    <source>
        <dbReference type="ARBA" id="ARBA00038894"/>
    </source>
</evidence>
<evidence type="ECO:0000259" key="8">
    <source>
        <dbReference type="Pfam" id="PF03061"/>
    </source>
</evidence>
<evidence type="ECO:0000313" key="9">
    <source>
        <dbReference type="EMBL" id="OZI35192.1"/>
    </source>
</evidence>
<dbReference type="GO" id="GO:0047617">
    <property type="term" value="F:fatty acyl-CoA hydrolase activity"/>
    <property type="evidence" value="ECO:0007669"/>
    <property type="project" value="UniProtKB-EC"/>
</dbReference>
<dbReference type="CDD" id="cd03443">
    <property type="entry name" value="PaaI_thioesterase"/>
    <property type="match status" value="1"/>
</dbReference>
<dbReference type="Pfam" id="PF03061">
    <property type="entry name" value="4HBT"/>
    <property type="match status" value="1"/>
</dbReference>
<keyword evidence="1" id="KW-0378">Hydrolase</keyword>
<dbReference type="SUPFAM" id="SSF54637">
    <property type="entry name" value="Thioesterase/thiol ester dehydrase-isomerase"/>
    <property type="match status" value="1"/>
</dbReference>
<dbReference type="EC" id="3.1.2.20" evidence="5"/>
<evidence type="ECO:0000313" key="11">
    <source>
        <dbReference type="Proteomes" id="UP000216354"/>
    </source>
</evidence>
<proteinExistence type="inferred from homology"/>
<dbReference type="EMBL" id="NEVL01000003">
    <property type="protein sequence ID" value="OZI35192.1"/>
    <property type="molecule type" value="Genomic_DNA"/>
</dbReference>
<evidence type="ECO:0000256" key="4">
    <source>
        <dbReference type="ARBA" id="ARBA00038381"/>
    </source>
</evidence>
<dbReference type="OrthoDB" id="8525891at2"/>
<comment type="catalytic activity">
    <reaction evidence="2">
        <text>a fatty acyl-CoA + H2O = a fatty acid + CoA + H(+)</text>
        <dbReference type="Rhea" id="RHEA:16781"/>
        <dbReference type="ChEBI" id="CHEBI:15377"/>
        <dbReference type="ChEBI" id="CHEBI:15378"/>
        <dbReference type="ChEBI" id="CHEBI:28868"/>
        <dbReference type="ChEBI" id="CHEBI:57287"/>
        <dbReference type="ChEBI" id="CHEBI:77636"/>
        <dbReference type="EC" id="3.1.2.20"/>
    </reaction>
</comment>
<dbReference type="InterPro" id="IPR003736">
    <property type="entry name" value="PAAI_dom"/>
</dbReference>
<sequence>MSAAIPQADPRARVLASFERQSIMRLIGAELGEVEPGRVEILLPYRADLCQQNGFLHAGISTTIADSAGGYAAYSLFEPGEDVLTSEFKMNFLAPADGERFVASGRVLKPGRRLSVCQVEMHAWRGERATLCLAGLMTTVRVTPR</sequence>
<dbReference type="AlphaFoldDB" id="A0A261SDZ5"/>
<evidence type="ECO:0000256" key="3">
    <source>
        <dbReference type="ARBA" id="ARBA00036002"/>
    </source>
</evidence>
<comment type="catalytic activity">
    <reaction evidence="3">
        <text>a long-chain fatty acyl-CoA + H2O = a long-chain fatty acid + CoA + H(+)</text>
        <dbReference type="Rhea" id="RHEA:67680"/>
        <dbReference type="ChEBI" id="CHEBI:15377"/>
        <dbReference type="ChEBI" id="CHEBI:15378"/>
        <dbReference type="ChEBI" id="CHEBI:57287"/>
        <dbReference type="ChEBI" id="CHEBI:57560"/>
        <dbReference type="ChEBI" id="CHEBI:83139"/>
    </reaction>
</comment>
<dbReference type="NCBIfam" id="TIGR00369">
    <property type="entry name" value="unchar_dom_1"/>
    <property type="match status" value="1"/>
</dbReference>
<dbReference type="EMBL" id="NEVR01000003">
    <property type="protein sequence ID" value="OZI63735.1"/>
    <property type="molecule type" value="Genomic_DNA"/>
</dbReference>
<reference evidence="10 11" key="1">
    <citation type="submission" date="2017-05" db="EMBL/GenBank/DDBJ databases">
        <title>Complete and WGS of Bordetella genogroups.</title>
        <authorList>
            <person name="Spilker T."/>
            <person name="Lipuma J."/>
        </authorList>
    </citation>
    <scope>NUCLEOTIDE SEQUENCE [LARGE SCALE GENOMIC DNA]</scope>
    <source>
        <strain evidence="10 11">AU9795</strain>
    </source>
</reference>
<dbReference type="RefSeq" id="WP_094826002.1">
    <property type="nucleotide sequence ID" value="NZ_NEVL01000003.1"/>
</dbReference>
<organism evidence="9 12">
    <name type="scientific">Bordetella genomosp. 1</name>
    <dbReference type="NCBI Taxonomy" id="1395607"/>
    <lineage>
        <taxon>Bacteria</taxon>
        <taxon>Pseudomonadati</taxon>
        <taxon>Pseudomonadota</taxon>
        <taxon>Betaproteobacteria</taxon>
        <taxon>Burkholderiales</taxon>
        <taxon>Alcaligenaceae</taxon>
        <taxon>Bordetella</taxon>
    </lineage>
</organism>
<name>A0A261SDZ5_9BORD</name>
<accession>A0A261SDZ5</accession>
<feature type="domain" description="Thioesterase" evidence="8">
    <location>
        <begin position="53"/>
        <end position="123"/>
    </location>
</feature>
<comment type="catalytic activity">
    <reaction evidence="7">
        <text>a medium-chain fatty acyl-CoA + H2O = a medium-chain fatty acid + CoA + H(+)</text>
        <dbReference type="Rhea" id="RHEA:68184"/>
        <dbReference type="ChEBI" id="CHEBI:15377"/>
        <dbReference type="ChEBI" id="CHEBI:15378"/>
        <dbReference type="ChEBI" id="CHEBI:57287"/>
        <dbReference type="ChEBI" id="CHEBI:59558"/>
        <dbReference type="ChEBI" id="CHEBI:90546"/>
    </reaction>
</comment>
<gene>
    <name evidence="10" type="ORF">CAL27_14090</name>
    <name evidence="9" type="ORF">CEG14_08785</name>
</gene>
<evidence type="ECO:0000256" key="7">
    <source>
        <dbReference type="ARBA" id="ARBA00048062"/>
    </source>
</evidence>
<evidence type="ECO:0000313" key="12">
    <source>
        <dbReference type="Proteomes" id="UP000217005"/>
    </source>
</evidence>
<dbReference type="InterPro" id="IPR029069">
    <property type="entry name" value="HotDog_dom_sf"/>
</dbReference>
<reference evidence="9 12" key="2">
    <citation type="submission" date="2017-05" db="EMBL/GenBank/DDBJ databases">
        <title>Complete and WGS of Bordetella genogroups.</title>
        <authorList>
            <person name="Spilker T."/>
            <person name="LiPuma J."/>
        </authorList>
    </citation>
    <scope>NUCLEOTIDE SEQUENCE [LARGE SCALE GENOMIC DNA]</scope>
    <source>
        <strain evidence="9 12">AU17610</strain>
    </source>
</reference>